<keyword evidence="3 12" id="KW-0963">Cytoplasm</keyword>
<dbReference type="InterPro" id="IPR005750">
    <property type="entry name" value="UDP_GlcNAc_COvinyl_MurA"/>
</dbReference>
<protein>
    <recommendedName>
        <fullName evidence="12">UDP-N-acetylglucosamine 1-carboxyvinyltransferase</fullName>
        <ecNumber evidence="12">2.5.1.7</ecNumber>
    </recommendedName>
    <alternativeName>
        <fullName evidence="12">Enoylpyruvate transferase</fullName>
    </alternativeName>
    <alternativeName>
        <fullName evidence="12">UDP-N-acetylglucosamine enolpyruvyl transferase</fullName>
        <shortName evidence="12">EPT</shortName>
    </alternativeName>
</protein>
<dbReference type="EC" id="2.5.1.7" evidence="12"/>
<evidence type="ECO:0000256" key="5">
    <source>
        <dbReference type="ARBA" id="ARBA00022679"/>
    </source>
</evidence>
<reference evidence="14" key="1">
    <citation type="submission" date="2020-07" db="EMBL/GenBank/DDBJ databases">
        <title>Huge and variable diversity of episymbiotic CPR bacteria and DPANN archaea in groundwater ecosystems.</title>
        <authorList>
            <person name="He C.Y."/>
            <person name="Keren R."/>
            <person name="Whittaker M."/>
            <person name="Farag I.F."/>
            <person name="Doudna J."/>
            <person name="Cate J.H.D."/>
            <person name="Banfield J.F."/>
        </authorList>
    </citation>
    <scope>NUCLEOTIDE SEQUENCE</scope>
    <source>
        <strain evidence="14">NC_groundwater_1370_Ag_S-0.2um_69_93</strain>
    </source>
</reference>
<keyword evidence="7 12" id="KW-0573">Peptidoglycan synthesis</keyword>
<evidence type="ECO:0000313" key="15">
    <source>
        <dbReference type="Proteomes" id="UP000752292"/>
    </source>
</evidence>
<evidence type="ECO:0000256" key="2">
    <source>
        <dbReference type="ARBA" id="ARBA00004752"/>
    </source>
</evidence>
<keyword evidence="4 12" id="KW-0132">Cell division</keyword>
<keyword evidence="8 12" id="KW-0131">Cell cycle</keyword>
<proteinExistence type="inferred from homology"/>
<evidence type="ECO:0000256" key="9">
    <source>
        <dbReference type="ARBA" id="ARBA00023316"/>
    </source>
</evidence>
<dbReference type="FunFam" id="3.65.10.10:FF:000001">
    <property type="entry name" value="UDP-N-acetylglucosamine 1-carboxyvinyltransferase"/>
    <property type="match status" value="1"/>
</dbReference>
<keyword evidence="5 12" id="KW-0808">Transferase</keyword>
<dbReference type="NCBIfam" id="TIGR01072">
    <property type="entry name" value="murA"/>
    <property type="match status" value="1"/>
</dbReference>
<name>A0A933EAF2_UNCTE</name>
<evidence type="ECO:0000256" key="12">
    <source>
        <dbReference type="HAMAP-Rule" id="MF_00111"/>
    </source>
</evidence>
<keyword evidence="9 12" id="KW-0961">Cell wall biogenesis/degradation</keyword>
<evidence type="ECO:0000256" key="8">
    <source>
        <dbReference type="ARBA" id="ARBA00023306"/>
    </source>
</evidence>
<comment type="function">
    <text evidence="12">Cell wall formation. Adds enolpyruvyl to UDP-N-acetylglucosamine.</text>
</comment>
<dbReference type="InterPro" id="IPR036968">
    <property type="entry name" value="Enolpyruvate_Tfrase_sf"/>
</dbReference>
<dbReference type="EMBL" id="JACQRX010000386">
    <property type="protein sequence ID" value="MBI4252550.1"/>
    <property type="molecule type" value="Genomic_DNA"/>
</dbReference>
<dbReference type="PANTHER" id="PTHR43783:SF1">
    <property type="entry name" value="UDP-N-ACETYLGLUCOSAMINE 1-CARBOXYVINYLTRANSFERASE"/>
    <property type="match status" value="1"/>
</dbReference>
<dbReference type="GO" id="GO:0008360">
    <property type="term" value="P:regulation of cell shape"/>
    <property type="evidence" value="ECO:0007669"/>
    <property type="project" value="UniProtKB-KW"/>
</dbReference>
<sequence>MDQFRIRGGVPLRGEVAASGSKNASLPILAASLLAGGPCRLRGVPILRDVSTFLELLDGFGVRHQWTGANEILLDPANARPGTAPYDLVRTMRASVMVLGPLLARFGHARVSLPGGCAIGARPIDQHLKGLEALGADIRLEAGYIDARAERLRGARISFDLTTVTGTKNLMMAAALAEGVTVLENAAREPEVSALADLLNQMGARVRGAGTSIVEVEGVRSLRGFEVEVLPDRIETGTLMIAGAITRGDVKVRRCVPAHVDALTLRLREAGLGVTEGEDWVRVEWQGGIRPVNVRTAPYPGFPTDLQAQFMALMTLAEGACAITETIFENRFMHAAELVRMGARIALDGRTAHVEGVPALQGAVVMATDLRASASLVLAGLAASGETVVRRVYHLDRGYESLETRLRSLGAGIVRVAE</sequence>
<evidence type="ECO:0000256" key="10">
    <source>
        <dbReference type="ARBA" id="ARBA00038367"/>
    </source>
</evidence>
<dbReference type="CDD" id="cd01555">
    <property type="entry name" value="UdpNAET"/>
    <property type="match status" value="1"/>
</dbReference>
<dbReference type="PANTHER" id="PTHR43783">
    <property type="entry name" value="UDP-N-ACETYLGLUCOSAMINE 1-CARBOXYVINYLTRANSFERASE"/>
    <property type="match status" value="1"/>
</dbReference>
<dbReference type="InterPro" id="IPR001986">
    <property type="entry name" value="Enolpyruvate_Tfrase_dom"/>
</dbReference>
<comment type="caution">
    <text evidence="14">The sequence shown here is derived from an EMBL/GenBank/DDBJ whole genome shotgun (WGS) entry which is preliminary data.</text>
</comment>
<feature type="active site" description="Proton donor" evidence="12">
    <location>
        <position position="117"/>
    </location>
</feature>
<evidence type="ECO:0000256" key="4">
    <source>
        <dbReference type="ARBA" id="ARBA00022618"/>
    </source>
</evidence>
<dbReference type="Pfam" id="PF00275">
    <property type="entry name" value="EPSP_synthase"/>
    <property type="match status" value="1"/>
</dbReference>
<feature type="domain" description="Enolpyruvate transferase" evidence="13">
    <location>
        <begin position="7"/>
        <end position="405"/>
    </location>
</feature>
<dbReference type="InterPro" id="IPR013792">
    <property type="entry name" value="RNA3'P_cycl/enolpyr_Trfase_a/b"/>
</dbReference>
<feature type="binding site" evidence="12">
    <location>
        <begin position="122"/>
        <end position="126"/>
    </location>
    <ligand>
        <name>UDP-N-acetyl-alpha-D-glucosamine</name>
        <dbReference type="ChEBI" id="CHEBI:57705"/>
    </ligand>
</feature>
<dbReference type="GO" id="GO:0008760">
    <property type="term" value="F:UDP-N-acetylglucosamine 1-carboxyvinyltransferase activity"/>
    <property type="evidence" value="ECO:0007669"/>
    <property type="project" value="UniProtKB-UniRule"/>
</dbReference>
<dbReference type="AlphaFoldDB" id="A0A933EAF2"/>
<feature type="modified residue" description="2-(S-cysteinyl)pyruvic acid O-phosphothioketal" evidence="12">
    <location>
        <position position="117"/>
    </location>
</feature>
<organism evidence="14 15">
    <name type="scientific">Tectimicrobiota bacterium</name>
    <dbReference type="NCBI Taxonomy" id="2528274"/>
    <lineage>
        <taxon>Bacteria</taxon>
        <taxon>Pseudomonadati</taxon>
        <taxon>Nitrospinota/Tectimicrobiota group</taxon>
        <taxon>Candidatus Tectimicrobiota</taxon>
    </lineage>
</organism>
<dbReference type="Gene3D" id="3.65.10.10">
    <property type="entry name" value="Enolpyruvate transferase domain"/>
    <property type="match status" value="2"/>
</dbReference>
<dbReference type="Proteomes" id="UP000752292">
    <property type="component" value="Unassembled WGS sequence"/>
</dbReference>
<dbReference type="SUPFAM" id="SSF55205">
    <property type="entry name" value="EPT/RTPC-like"/>
    <property type="match status" value="1"/>
</dbReference>
<feature type="binding site" evidence="12">
    <location>
        <begin position="22"/>
        <end position="23"/>
    </location>
    <ligand>
        <name>phosphoenolpyruvate</name>
        <dbReference type="ChEBI" id="CHEBI:58702"/>
    </ligand>
</feature>
<dbReference type="GO" id="GO:0019277">
    <property type="term" value="P:UDP-N-acetylgalactosamine biosynthetic process"/>
    <property type="evidence" value="ECO:0007669"/>
    <property type="project" value="InterPro"/>
</dbReference>
<accession>A0A933EAF2</accession>
<comment type="similarity">
    <text evidence="10 12">Belongs to the EPSP synthase family. MurA subfamily.</text>
</comment>
<feature type="binding site" evidence="12">
    <location>
        <position position="305"/>
    </location>
    <ligand>
        <name>UDP-N-acetyl-alpha-D-glucosamine</name>
        <dbReference type="ChEBI" id="CHEBI:57705"/>
    </ligand>
</feature>
<dbReference type="InterPro" id="IPR050068">
    <property type="entry name" value="MurA_subfamily"/>
</dbReference>
<gene>
    <name evidence="12 14" type="primary">murA</name>
    <name evidence="14" type="ORF">HY618_08830</name>
</gene>
<evidence type="ECO:0000256" key="3">
    <source>
        <dbReference type="ARBA" id="ARBA00022490"/>
    </source>
</evidence>
<comment type="pathway">
    <text evidence="2 12">Cell wall biogenesis; peptidoglycan biosynthesis.</text>
</comment>
<feature type="binding site" evidence="12">
    <location>
        <position position="327"/>
    </location>
    <ligand>
        <name>UDP-N-acetyl-alpha-D-glucosamine</name>
        <dbReference type="ChEBI" id="CHEBI:57705"/>
    </ligand>
</feature>
<feature type="binding site" evidence="12">
    <location>
        <position position="93"/>
    </location>
    <ligand>
        <name>UDP-N-acetyl-alpha-D-glucosamine</name>
        <dbReference type="ChEBI" id="CHEBI:57705"/>
    </ligand>
</feature>
<comment type="catalytic activity">
    <reaction evidence="11 12">
        <text>phosphoenolpyruvate + UDP-N-acetyl-alpha-D-glucosamine = UDP-N-acetyl-3-O-(1-carboxyvinyl)-alpha-D-glucosamine + phosphate</text>
        <dbReference type="Rhea" id="RHEA:18681"/>
        <dbReference type="ChEBI" id="CHEBI:43474"/>
        <dbReference type="ChEBI" id="CHEBI:57705"/>
        <dbReference type="ChEBI" id="CHEBI:58702"/>
        <dbReference type="ChEBI" id="CHEBI:68483"/>
        <dbReference type="EC" id="2.5.1.7"/>
    </reaction>
</comment>
<dbReference type="NCBIfam" id="NF006873">
    <property type="entry name" value="PRK09369.1"/>
    <property type="match status" value="1"/>
</dbReference>
<evidence type="ECO:0000256" key="6">
    <source>
        <dbReference type="ARBA" id="ARBA00022960"/>
    </source>
</evidence>
<dbReference type="GO" id="GO:0009252">
    <property type="term" value="P:peptidoglycan biosynthetic process"/>
    <property type="evidence" value="ECO:0007669"/>
    <property type="project" value="UniProtKB-UniRule"/>
</dbReference>
<dbReference type="GO" id="GO:0071555">
    <property type="term" value="P:cell wall organization"/>
    <property type="evidence" value="ECO:0007669"/>
    <property type="project" value="UniProtKB-KW"/>
</dbReference>
<evidence type="ECO:0000256" key="11">
    <source>
        <dbReference type="ARBA" id="ARBA00047527"/>
    </source>
</evidence>
<comment type="subcellular location">
    <subcellularLocation>
        <location evidence="1 12">Cytoplasm</location>
    </subcellularLocation>
</comment>
<keyword evidence="6 12" id="KW-0133">Cell shape</keyword>
<comment type="caution">
    <text evidence="12">Lacks conserved residue(s) required for the propagation of feature annotation.</text>
</comment>
<dbReference type="GO" id="GO:0005737">
    <property type="term" value="C:cytoplasm"/>
    <property type="evidence" value="ECO:0007669"/>
    <property type="project" value="UniProtKB-SubCell"/>
</dbReference>
<dbReference type="HAMAP" id="MF_00111">
    <property type="entry name" value="MurA"/>
    <property type="match status" value="1"/>
</dbReference>
<evidence type="ECO:0000313" key="14">
    <source>
        <dbReference type="EMBL" id="MBI4252550.1"/>
    </source>
</evidence>
<evidence type="ECO:0000256" key="1">
    <source>
        <dbReference type="ARBA" id="ARBA00004496"/>
    </source>
</evidence>
<evidence type="ECO:0000259" key="13">
    <source>
        <dbReference type="Pfam" id="PF00275"/>
    </source>
</evidence>
<dbReference type="GO" id="GO:0051301">
    <property type="term" value="P:cell division"/>
    <property type="evidence" value="ECO:0007669"/>
    <property type="project" value="UniProtKB-KW"/>
</dbReference>
<evidence type="ECO:0000256" key="7">
    <source>
        <dbReference type="ARBA" id="ARBA00022984"/>
    </source>
</evidence>
<keyword evidence="12" id="KW-0670">Pyruvate</keyword>